<name>A0A2H0WXU3_9BACT</name>
<gene>
    <name evidence="1" type="ORF">COT61_02340</name>
</gene>
<dbReference type="AlphaFoldDB" id="A0A2H0WXU3"/>
<reference evidence="2" key="1">
    <citation type="submission" date="2017-09" db="EMBL/GenBank/DDBJ databases">
        <title>Depth-based differentiation of microbial function through sediment-hosted aquifers and enrichment of novel symbionts in the deep terrestrial subsurface.</title>
        <authorList>
            <person name="Probst A.J."/>
            <person name="Ladd B."/>
            <person name="Jarett J.K."/>
            <person name="Geller-Mcgrath D.E."/>
            <person name="Sieber C.M.K."/>
            <person name="Emerson J.B."/>
            <person name="Anantharaman K."/>
            <person name="Thomas B.C."/>
            <person name="Malmstrom R."/>
            <person name="Stieglmeier M."/>
            <person name="Klingl A."/>
            <person name="Woyke T."/>
            <person name="Ryan C.M."/>
            <person name="Banfield J.F."/>
        </authorList>
    </citation>
    <scope>NUCLEOTIDE SEQUENCE [LARGE SCALE GENOMIC DNA]</scope>
</reference>
<evidence type="ECO:0000313" key="1">
    <source>
        <dbReference type="EMBL" id="PIS16739.1"/>
    </source>
</evidence>
<evidence type="ECO:0000313" key="2">
    <source>
        <dbReference type="Proteomes" id="UP000229080"/>
    </source>
</evidence>
<comment type="caution">
    <text evidence="1">The sequence shown here is derived from an EMBL/GenBank/DDBJ whole genome shotgun (WGS) entry which is preliminary data.</text>
</comment>
<organism evidence="1 2">
    <name type="scientific">Candidatus Portnoybacteria bacterium CG09_land_8_20_14_0_10_44_13</name>
    <dbReference type="NCBI Taxonomy" id="1974811"/>
    <lineage>
        <taxon>Bacteria</taxon>
        <taxon>Candidatus Portnoyibacteriota</taxon>
    </lineage>
</organism>
<dbReference type="Proteomes" id="UP000229080">
    <property type="component" value="Unassembled WGS sequence"/>
</dbReference>
<proteinExistence type="predicted"/>
<dbReference type="EMBL" id="PEZF01000079">
    <property type="protein sequence ID" value="PIS16739.1"/>
    <property type="molecule type" value="Genomic_DNA"/>
</dbReference>
<sequence>MPEKNPSNERMLGKMPENEKQAVLREMLEEFAGKDFELKILRGLAREKTPDEMKIIDLVNERSNEVLAKYELPESIVPPDNFCVINKDDWRLGDKDAISLPALQTIAMRDFGSNTGFAAVGLHELFHFKSLNTLQMAIGEGEMPSVYRAGLIVANRFTEEEYFKNKYPKTGKRYVDRYFNNLNEAVTEELVKRFILDPVVRENPLFKYELEETERLKREYGEVRYKSGEKFFPDDVYWAKEDAEGNLSGRILTYPQERRILNALIDRLFEINKGQFKEREQVFDVFAKAMFSGNILPLGRLIDGSFGEGIFRKIGELDDSLNQQEEFVNAL</sequence>
<protein>
    <submittedName>
        <fullName evidence="1">Uncharacterized protein</fullName>
    </submittedName>
</protein>
<accession>A0A2H0WXU3</accession>